<accession>A0A384ZSA4</accession>
<proteinExistence type="predicted"/>
<reference evidence="1 2" key="1">
    <citation type="submission" date="2018-05" db="EMBL/GenBank/DDBJ databases">
        <title>The genome of Vibrio coralliilyticus phage YC.</title>
        <authorList>
            <person name="Benler S."/>
        </authorList>
    </citation>
    <scope>NUCLEOTIDE SEQUENCE [LARGE SCALE GENOMIC DNA]</scope>
</reference>
<dbReference type="RefSeq" id="YP_009838369.1">
    <property type="nucleotide sequence ID" value="NC_048709.1"/>
</dbReference>
<evidence type="ECO:0000313" key="1">
    <source>
        <dbReference type="EMBL" id="AXC34523.1"/>
    </source>
</evidence>
<dbReference type="Gene3D" id="3.30.420.240">
    <property type="match status" value="1"/>
</dbReference>
<name>A0A384ZSA4_9CAUD</name>
<dbReference type="Proteomes" id="UP000260311">
    <property type="component" value="Segment"/>
</dbReference>
<organism evidence="1 2">
    <name type="scientific">Vibrio phage YC</name>
    <dbReference type="NCBI Taxonomy" id="2267403"/>
    <lineage>
        <taxon>Viruses</taxon>
        <taxon>Duplodnaviria</taxon>
        <taxon>Heunggongvirae</taxon>
        <taxon>Uroviricota</taxon>
        <taxon>Caudoviricetes</taxon>
        <taxon>Pantevenvirales</taxon>
        <taxon>Ackermannviridae</taxon>
        <taxon>Campanilevirus</taxon>
        <taxon>Campanilevirus YC</taxon>
    </lineage>
</organism>
<dbReference type="GeneID" id="55608601"/>
<dbReference type="KEGG" id="vg:55608601"/>
<evidence type="ECO:0000313" key="2">
    <source>
        <dbReference type="Proteomes" id="UP000260311"/>
    </source>
</evidence>
<sequence length="583" mass="66033">MAKPVRKIDYAPVKSGEKRDGTWIEDIRLRMDQTYAKKPRLKAADLELELNEIQQQEWMKCALDVVYFVENYYRITTIDNGFVLFQPYEYQKELLQAFQDHRFNIVCQCRQSGKTTVVAAFLLWYALFHPDKEIAILANKERQAREIIDRMQKALQDLPFFLQSGLEKYGSTEMAFENGSKVFVYATSPDAIRGRSCSIVYLDEFAFVDGDEEFWESVYPTIASGKSSRCIITSTPKGKRGMFYGLWAGANEPDENGNTNGFNPTLVKWFDVPPYRDDPTFEESTRARLGDSRFNQEMLCDFRGSVGTLIPSQLLMAMRSKEVTELNEFTKVLYEYNPDHSYVAIGDVGGGLEQDYSVLTIFDVTEIPYKIAAKYRCNTISPLLFPFTMVDMCNHYGQCPLLVETNNDVGGQAITVLWYDLEYLETIMTSNDPKRGGSGTRVGGKGAKPGIKTTSRVRNIGCSNLKGLIETGKLEIEDMDTIDELSTFILKNDKYQADEGCHDDCVMTLVLFSWLVKQDWFEDLYSVNVSQEMKKTASEKAIEALIPFGGTCAMGSQPVVRRQTGGLTTLEGSSSQMNEWAKS</sequence>
<dbReference type="Pfam" id="PF03237">
    <property type="entry name" value="Terminase_6N"/>
    <property type="match status" value="1"/>
</dbReference>
<dbReference type="EMBL" id="MH375644">
    <property type="protein sequence ID" value="AXC34523.1"/>
    <property type="molecule type" value="Genomic_DNA"/>
</dbReference>
<keyword evidence="2" id="KW-1185">Reference proteome</keyword>
<protein>
    <submittedName>
        <fullName evidence="1">Large terminase</fullName>
    </submittedName>
</protein>
<dbReference type="Gene3D" id="3.40.50.300">
    <property type="entry name" value="P-loop containing nucleotide triphosphate hydrolases"/>
    <property type="match status" value="1"/>
</dbReference>
<dbReference type="InterPro" id="IPR027417">
    <property type="entry name" value="P-loop_NTPase"/>
</dbReference>
<dbReference type="SUPFAM" id="SSF52540">
    <property type="entry name" value="P-loop containing nucleoside triphosphate hydrolases"/>
    <property type="match status" value="1"/>
</dbReference>